<accession>A0A8B6X5C6</accession>
<name>A0A8B6X5C6_9BURK</name>
<dbReference type="OrthoDB" id="6717343at2"/>
<dbReference type="PROSITE" id="PS51257">
    <property type="entry name" value="PROKAR_LIPOPROTEIN"/>
    <property type="match status" value="1"/>
</dbReference>
<evidence type="ECO:0000313" key="4">
    <source>
        <dbReference type="RefSeq" id="WP_028311641.1"/>
    </source>
</evidence>
<evidence type="ECO:0000256" key="1">
    <source>
        <dbReference type="SAM" id="MobiDB-lite"/>
    </source>
</evidence>
<evidence type="ECO:0000313" key="3">
    <source>
        <dbReference type="Proteomes" id="UP000675920"/>
    </source>
</evidence>
<sequence length="119" mass="12455">MPRLLVIVLLAFMSLQSVWAGMGSACGHESGQQASHFAHHAHEHQAPAADVPADDGGRPAFGQDGDCGACHMNFTQSLPAMHRFAGSPPLAHAGSLAPPARFSSADPRAIDRPQWLAPA</sequence>
<dbReference type="Proteomes" id="UP000675920">
    <property type="component" value="Unplaced"/>
</dbReference>
<reference evidence="4" key="1">
    <citation type="submission" date="2025-08" db="UniProtKB">
        <authorList>
            <consortium name="RefSeq"/>
        </authorList>
    </citation>
    <scope>IDENTIFICATION</scope>
</reference>
<dbReference type="RefSeq" id="WP_028311641.1">
    <property type="nucleotide sequence ID" value="NZ_AXWS01000013.1"/>
</dbReference>
<organism evidence="3 4">
    <name type="scientific">Derxia gummosa DSM 723</name>
    <dbReference type="NCBI Taxonomy" id="1121388"/>
    <lineage>
        <taxon>Bacteria</taxon>
        <taxon>Pseudomonadati</taxon>
        <taxon>Pseudomonadota</taxon>
        <taxon>Betaproteobacteria</taxon>
        <taxon>Burkholderiales</taxon>
        <taxon>Alcaligenaceae</taxon>
        <taxon>Derxia</taxon>
    </lineage>
</organism>
<dbReference type="AlphaFoldDB" id="A0A8B6X5C6"/>
<proteinExistence type="predicted"/>
<feature type="region of interest" description="Disordered" evidence="1">
    <location>
        <begin position="89"/>
        <end position="119"/>
    </location>
</feature>
<keyword evidence="3" id="KW-1185">Reference proteome</keyword>
<feature type="region of interest" description="Disordered" evidence="1">
    <location>
        <begin position="30"/>
        <end position="62"/>
    </location>
</feature>
<feature type="signal peptide" evidence="2">
    <location>
        <begin position="1"/>
        <end position="20"/>
    </location>
</feature>
<keyword evidence="2" id="KW-0732">Signal</keyword>
<feature type="chain" id="PRO_5033990920" evidence="2">
    <location>
        <begin position="21"/>
        <end position="119"/>
    </location>
</feature>
<evidence type="ECO:0000256" key="2">
    <source>
        <dbReference type="SAM" id="SignalP"/>
    </source>
</evidence>
<protein>
    <submittedName>
        <fullName evidence="4">Uncharacterized protein</fullName>
    </submittedName>
</protein>